<sequence length="50" mass="5576">MDRLAYILNRTLAKILTLGGKLLGMHKKAVTLGYHFCVVCPCSWFFGGKC</sequence>
<reference evidence="1" key="2">
    <citation type="submission" date="2020-10" db="EMBL/GenBank/DDBJ databases">
        <authorList>
            <person name="Cooper E.A."/>
            <person name="Brenton Z.W."/>
            <person name="Flinn B.S."/>
            <person name="Jenkins J."/>
            <person name="Shu S."/>
            <person name="Flowers D."/>
            <person name="Luo F."/>
            <person name="Wang Y."/>
            <person name="Xia P."/>
            <person name="Barry K."/>
            <person name="Daum C."/>
            <person name="Lipzen A."/>
            <person name="Yoshinaga Y."/>
            <person name="Schmutz J."/>
            <person name="Saski C."/>
            <person name="Vermerris W."/>
            <person name="Kresovich S."/>
        </authorList>
    </citation>
    <scope>NUCLEOTIDE SEQUENCE</scope>
</reference>
<protein>
    <submittedName>
        <fullName evidence="1">Uncharacterized protein</fullName>
    </submittedName>
</protein>
<dbReference type="Proteomes" id="UP000807115">
    <property type="component" value="Chromosome 3"/>
</dbReference>
<comment type="caution">
    <text evidence="1">The sequence shown here is derived from an EMBL/GenBank/DDBJ whole genome shotgun (WGS) entry which is preliminary data.</text>
</comment>
<proteinExistence type="predicted"/>
<evidence type="ECO:0000313" key="2">
    <source>
        <dbReference type="Proteomes" id="UP000807115"/>
    </source>
</evidence>
<gene>
    <name evidence="1" type="ORF">BDA96_03G161500</name>
</gene>
<name>A0A921RD40_SORBI</name>
<reference evidence="1" key="1">
    <citation type="journal article" date="2019" name="BMC Genomics">
        <title>A new reference genome for Sorghum bicolor reveals high levels of sequence similarity between sweet and grain genotypes: implications for the genetics of sugar metabolism.</title>
        <authorList>
            <person name="Cooper E.A."/>
            <person name="Brenton Z.W."/>
            <person name="Flinn B.S."/>
            <person name="Jenkins J."/>
            <person name="Shu S."/>
            <person name="Flowers D."/>
            <person name="Luo F."/>
            <person name="Wang Y."/>
            <person name="Xia P."/>
            <person name="Barry K."/>
            <person name="Daum C."/>
            <person name="Lipzen A."/>
            <person name="Yoshinaga Y."/>
            <person name="Schmutz J."/>
            <person name="Saski C."/>
            <person name="Vermerris W."/>
            <person name="Kresovich S."/>
        </authorList>
    </citation>
    <scope>NUCLEOTIDE SEQUENCE</scope>
</reference>
<dbReference type="AlphaFoldDB" id="A0A921RD40"/>
<dbReference type="EMBL" id="CM027682">
    <property type="protein sequence ID" value="KAG0537589.1"/>
    <property type="molecule type" value="Genomic_DNA"/>
</dbReference>
<evidence type="ECO:0000313" key="1">
    <source>
        <dbReference type="EMBL" id="KAG0537589.1"/>
    </source>
</evidence>
<accession>A0A921RD40</accession>
<organism evidence="1 2">
    <name type="scientific">Sorghum bicolor</name>
    <name type="common">Sorghum</name>
    <name type="synonym">Sorghum vulgare</name>
    <dbReference type="NCBI Taxonomy" id="4558"/>
    <lineage>
        <taxon>Eukaryota</taxon>
        <taxon>Viridiplantae</taxon>
        <taxon>Streptophyta</taxon>
        <taxon>Embryophyta</taxon>
        <taxon>Tracheophyta</taxon>
        <taxon>Spermatophyta</taxon>
        <taxon>Magnoliopsida</taxon>
        <taxon>Liliopsida</taxon>
        <taxon>Poales</taxon>
        <taxon>Poaceae</taxon>
        <taxon>PACMAD clade</taxon>
        <taxon>Panicoideae</taxon>
        <taxon>Andropogonodae</taxon>
        <taxon>Andropogoneae</taxon>
        <taxon>Sorghinae</taxon>
        <taxon>Sorghum</taxon>
    </lineage>
</organism>